<sequence length="71" mass="7979">MAIGGDWRRDDPGARARARDLEERISSGETRTPDRPRQRRSRADEGEQRTKGRESGGWDVVPADSRKGVSD</sequence>
<accession>A0A080WMQ0</accession>
<dbReference type="AlphaFoldDB" id="A0A080WMQ0"/>
<feature type="region of interest" description="Disordered" evidence="1">
    <location>
        <begin position="1"/>
        <end position="71"/>
    </location>
</feature>
<gene>
    <name evidence="2" type="ORF">TERG_12343</name>
</gene>
<dbReference type="InParanoid" id="A0A080WMQ0"/>
<feature type="compositionally biased region" description="Basic and acidic residues" evidence="1">
    <location>
        <begin position="1"/>
        <end position="56"/>
    </location>
</feature>
<dbReference type="HOGENOM" id="CLU_2741859_0_0_1"/>
<keyword evidence="3" id="KW-1185">Reference proteome</keyword>
<proteinExistence type="predicted"/>
<name>A0A080WMQ0_TRIRC</name>
<dbReference type="RefSeq" id="XP_047606711.1">
    <property type="nucleotide sequence ID" value="XM_047751312.1"/>
</dbReference>
<dbReference type="EMBL" id="GG700653">
    <property type="protein sequence ID" value="KFL62092.1"/>
    <property type="molecule type" value="Genomic_DNA"/>
</dbReference>
<dbReference type="VEuPathDB" id="FungiDB:TERG_12343"/>
<evidence type="ECO:0000313" key="3">
    <source>
        <dbReference type="Proteomes" id="UP000008864"/>
    </source>
</evidence>
<dbReference type="GeneID" id="71777562"/>
<reference evidence="3" key="1">
    <citation type="journal article" date="2012" name="MBio">
        <title>Comparative genome analysis of Trichophyton rubrum and related dermatophytes reveals candidate genes involved in infection.</title>
        <authorList>
            <person name="Martinez D.A."/>
            <person name="Oliver B.G."/>
            <person name="Graeser Y."/>
            <person name="Goldberg J.M."/>
            <person name="Li W."/>
            <person name="Martinez-Rossi N.M."/>
            <person name="Monod M."/>
            <person name="Shelest E."/>
            <person name="Barton R.C."/>
            <person name="Birch E."/>
            <person name="Brakhage A.A."/>
            <person name="Chen Z."/>
            <person name="Gurr S.J."/>
            <person name="Heiman D."/>
            <person name="Heitman J."/>
            <person name="Kosti I."/>
            <person name="Rossi A."/>
            <person name="Saif S."/>
            <person name="Samalova M."/>
            <person name="Saunders C.W."/>
            <person name="Shea T."/>
            <person name="Summerbell R.C."/>
            <person name="Xu J."/>
            <person name="Young S."/>
            <person name="Zeng Q."/>
            <person name="Birren B.W."/>
            <person name="Cuomo C.A."/>
            <person name="White T.C."/>
        </authorList>
    </citation>
    <scope>NUCLEOTIDE SEQUENCE [LARGE SCALE GENOMIC DNA]</scope>
    <source>
        <strain evidence="3">ATCC MYA-4607 / CBS 118892</strain>
    </source>
</reference>
<evidence type="ECO:0000313" key="2">
    <source>
        <dbReference type="EMBL" id="KFL62092.1"/>
    </source>
</evidence>
<evidence type="ECO:0000256" key="1">
    <source>
        <dbReference type="SAM" id="MobiDB-lite"/>
    </source>
</evidence>
<dbReference type="Proteomes" id="UP000008864">
    <property type="component" value="Unassembled WGS sequence"/>
</dbReference>
<protein>
    <submittedName>
        <fullName evidence="2">Uncharacterized protein</fullName>
    </submittedName>
</protein>
<organism evidence="2 3">
    <name type="scientific">Trichophyton rubrum (strain ATCC MYA-4607 / CBS 118892)</name>
    <name type="common">Athlete's foot fungus</name>
    <dbReference type="NCBI Taxonomy" id="559305"/>
    <lineage>
        <taxon>Eukaryota</taxon>
        <taxon>Fungi</taxon>
        <taxon>Dikarya</taxon>
        <taxon>Ascomycota</taxon>
        <taxon>Pezizomycotina</taxon>
        <taxon>Eurotiomycetes</taxon>
        <taxon>Eurotiomycetidae</taxon>
        <taxon>Onygenales</taxon>
        <taxon>Arthrodermataceae</taxon>
        <taxon>Trichophyton</taxon>
    </lineage>
</organism>